<sequence length="136" mass="15306">MSRQRKGTPAPIQERVSYHESDEPMARSKEEEEEDRKLLFNGEAMQANIRSVNFSRTFLSLVAGAVAGILGLRGIPGFLFYFVIMAAQSGTLLLKAKLNAAVYFLSLQAVVFDGILPNVLLFVLFWTLIYDYVHIF</sequence>
<evidence type="ECO:0000256" key="1">
    <source>
        <dbReference type="ARBA" id="ARBA00004477"/>
    </source>
</evidence>
<dbReference type="OrthoDB" id="16510at2759"/>
<keyword evidence="5" id="KW-0256">Endoplasmic reticulum</keyword>
<evidence type="ECO:0000313" key="10">
    <source>
        <dbReference type="EMBL" id="GAQ83187.1"/>
    </source>
</evidence>
<comment type="subcellular location">
    <subcellularLocation>
        <location evidence="1">Endoplasmic reticulum membrane</location>
        <topology evidence="1">Multi-pass membrane protein</topology>
    </subcellularLocation>
</comment>
<dbReference type="STRING" id="105231.A0A1Y1I361"/>
<protein>
    <recommendedName>
        <fullName evidence="3">ER membrane protein complex subunit 6</fullName>
    </recommendedName>
</protein>
<reference evidence="10 11" key="1">
    <citation type="journal article" date="2014" name="Nat. Commun.">
        <title>Klebsormidium flaccidum genome reveals primary factors for plant terrestrial adaptation.</title>
        <authorList>
            <person name="Hori K."/>
            <person name="Maruyama F."/>
            <person name="Fujisawa T."/>
            <person name="Togashi T."/>
            <person name="Yamamoto N."/>
            <person name="Seo M."/>
            <person name="Sato S."/>
            <person name="Yamada T."/>
            <person name="Mori H."/>
            <person name="Tajima N."/>
            <person name="Moriyama T."/>
            <person name="Ikeuchi M."/>
            <person name="Watanabe M."/>
            <person name="Wada H."/>
            <person name="Kobayashi K."/>
            <person name="Saito M."/>
            <person name="Masuda T."/>
            <person name="Sasaki-Sekimoto Y."/>
            <person name="Mashiguchi K."/>
            <person name="Awai K."/>
            <person name="Shimojima M."/>
            <person name="Masuda S."/>
            <person name="Iwai M."/>
            <person name="Nobusawa T."/>
            <person name="Narise T."/>
            <person name="Kondo S."/>
            <person name="Saito H."/>
            <person name="Sato R."/>
            <person name="Murakawa M."/>
            <person name="Ihara Y."/>
            <person name="Oshima-Yamada Y."/>
            <person name="Ohtaka K."/>
            <person name="Satoh M."/>
            <person name="Sonobe K."/>
            <person name="Ishii M."/>
            <person name="Ohtani R."/>
            <person name="Kanamori-Sato M."/>
            <person name="Honoki R."/>
            <person name="Miyazaki D."/>
            <person name="Mochizuki H."/>
            <person name="Umetsu J."/>
            <person name="Higashi K."/>
            <person name="Shibata D."/>
            <person name="Kamiya Y."/>
            <person name="Sato N."/>
            <person name="Nakamura Y."/>
            <person name="Tabata S."/>
            <person name="Ida S."/>
            <person name="Kurokawa K."/>
            <person name="Ohta H."/>
        </authorList>
    </citation>
    <scope>NUCLEOTIDE SEQUENCE [LARGE SCALE GENOMIC DNA]</scope>
    <source>
        <strain evidence="10 11">NIES-2285</strain>
    </source>
</reference>
<keyword evidence="7 9" id="KW-0472">Membrane</keyword>
<organism evidence="10 11">
    <name type="scientific">Klebsormidium nitens</name>
    <name type="common">Green alga</name>
    <name type="synonym">Ulothrix nitens</name>
    <dbReference type="NCBI Taxonomy" id="105231"/>
    <lineage>
        <taxon>Eukaryota</taxon>
        <taxon>Viridiplantae</taxon>
        <taxon>Streptophyta</taxon>
        <taxon>Klebsormidiophyceae</taxon>
        <taxon>Klebsormidiales</taxon>
        <taxon>Klebsormidiaceae</taxon>
        <taxon>Klebsormidium</taxon>
    </lineage>
</organism>
<evidence type="ECO:0000256" key="5">
    <source>
        <dbReference type="ARBA" id="ARBA00022824"/>
    </source>
</evidence>
<dbReference type="GO" id="GO:0000045">
    <property type="term" value="P:autophagosome assembly"/>
    <property type="evidence" value="ECO:0000318"/>
    <property type="project" value="GO_Central"/>
</dbReference>
<dbReference type="InterPro" id="IPR008504">
    <property type="entry name" value="Emc6"/>
</dbReference>
<feature type="region of interest" description="Disordered" evidence="8">
    <location>
        <begin position="1"/>
        <end position="35"/>
    </location>
</feature>
<evidence type="ECO:0000256" key="8">
    <source>
        <dbReference type="SAM" id="MobiDB-lite"/>
    </source>
</evidence>
<dbReference type="EMBL" id="DF237088">
    <property type="protein sequence ID" value="GAQ83187.1"/>
    <property type="molecule type" value="Genomic_DNA"/>
</dbReference>
<evidence type="ECO:0000256" key="7">
    <source>
        <dbReference type="ARBA" id="ARBA00023136"/>
    </source>
</evidence>
<evidence type="ECO:0000256" key="2">
    <source>
        <dbReference type="ARBA" id="ARBA00009436"/>
    </source>
</evidence>
<gene>
    <name evidence="10" type="ORF">KFL_001390050</name>
</gene>
<keyword evidence="4 9" id="KW-0812">Transmembrane</keyword>
<evidence type="ECO:0000256" key="4">
    <source>
        <dbReference type="ARBA" id="ARBA00022692"/>
    </source>
</evidence>
<keyword evidence="11" id="KW-1185">Reference proteome</keyword>
<name>A0A1Y1I361_KLENI</name>
<evidence type="ECO:0000256" key="3">
    <source>
        <dbReference type="ARBA" id="ARBA00020827"/>
    </source>
</evidence>
<dbReference type="Proteomes" id="UP000054558">
    <property type="component" value="Unassembled WGS sequence"/>
</dbReference>
<comment type="similarity">
    <text evidence="2">Belongs to the EMC6 family.</text>
</comment>
<evidence type="ECO:0000256" key="9">
    <source>
        <dbReference type="SAM" id="Phobius"/>
    </source>
</evidence>
<dbReference type="Pfam" id="PF07019">
    <property type="entry name" value="EMC6"/>
    <property type="match status" value="1"/>
</dbReference>
<proteinExistence type="inferred from homology"/>
<dbReference type="AlphaFoldDB" id="A0A1Y1I361"/>
<feature type="transmembrane region" description="Helical" evidence="9">
    <location>
        <begin position="101"/>
        <end position="129"/>
    </location>
</feature>
<keyword evidence="6 9" id="KW-1133">Transmembrane helix</keyword>
<evidence type="ECO:0000313" key="11">
    <source>
        <dbReference type="Proteomes" id="UP000054558"/>
    </source>
</evidence>
<dbReference type="PANTHER" id="PTHR20994:SF0">
    <property type="entry name" value="ER MEMBRANE PROTEIN COMPLEX SUBUNIT 6"/>
    <property type="match status" value="1"/>
</dbReference>
<dbReference type="PANTHER" id="PTHR20994">
    <property type="entry name" value="ER MEMBRANE PROTEIN COMPLEX SUBUNIT 6"/>
    <property type="match status" value="1"/>
</dbReference>
<accession>A0A1Y1I361</accession>
<dbReference type="OMA" id="MKANFEW"/>
<evidence type="ECO:0000256" key="6">
    <source>
        <dbReference type="ARBA" id="ARBA00022989"/>
    </source>
</evidence>
<feature type="compositionally biased region" description="Basic and acidic residues" evidence="8">
    <location>
        <begin position="16"/>
        <end position="35"/>
    </location>
</feature>
<dbReference type="GO" id="GO:0072546">
    <property type="term" value="C:EMC complex"/>
    <property type="evidence" value="ECO:0000318"/>
    <property type="project" value="GO_Central"/>
</dbReference>
<dbReference type="InterPro" id="IPR029008">
    <property type="entry name" value="EMC6-like"/>
</dbReference>